<dbReference type="InterPro" id="IPR036942">
    <property type="entry name" value="Beta-barrel_TonB_sf"/>
</dbReference>
<evidence type="ECO:0000256" key="8">
    <source>
        <dbReference type="ARBA" id="ARBA00023136"/>
    </source>
</evidence>
<comment type="caution">
    <text evidence="15">The sequence shown here is derived from an EMBL/GenBank/DDBJ whole genome shotgun (WGS) entry which is preliminary data.</text>
</comment>
<keyword evidence="4 11" id="KW-1134">Transmembrane beta strand</keyword>
<evidence type="ECO:0000259" key="14">
    <source>
        <dbReference type="Pfam" id="PF07715"/>
    </source>
</evidence>
<dbReference type="InterPro" id="IPR000531">
    <property type="entry name" value="Beta-barrel_TonB"/>
</dbReference>
<name>A0A1S1MUE4_9GAMM</name>
<dbReference type="EMBL" id="MKJU01000026">
    <property type="protein sequence ID" value="OHU90309.1"/>
    <property type="molecule type" value="Genomic_DNA"/>
</dbReference>
<organism evidence="15 16">
    <name type="scientific">Pseudoalteromonas amylolytica</name>
    <dbReference type="NCBI Taxonomy" id="1859457"/>
    <lineage>
        <taxon>Bacteria</taxon>
        <taxon>Pseudomonadati</taxon>
        <taxon>Pseudomonadota</taxon>
        <taxon>Gammaproteobacteria</taxon>
        <taxon>Alteromonadales</taxon>
        <taxon>Pseudoalteromonadaceae</taxon>
        <taxon>Pseudoalteromonas</taxon>
    </lineage>
</organism>
<dbReference type="PANTHER" id="PTHR30069">
    <property type="entry name" value="TONB-DEPENDENT OUTER MEMBRANE RECEPTOR"/>
    <property type="match status" value="1"/>
</dbReference>
<dbReference type="AlphaFoldDB" id="A0A1S1MUE4"/>
<evidence type="ECO:0000313" key="15">
    <source>
        <dbReference type="EMBL" id="OHU90309.1"/>
    </source>
</evidence>
<protein>
    <recommendedName>
        <fullName evidence="17">TonB-dependent receptor</fullName>
    </recommendedName>
</protein>
<dbReference type="PROSITE" id="PS52016">
    <property type="entry name" value="TONB_DEPENDENT_REC_3"/>
    <property type="match status" value="1"/>
</dbReference>
<gene>
    <name evidence="15" type="ORF">BET10_12995</name>
</gene>
<reference evidence="15 16" key="1">
    <citation type="submission" date="2016-09" db="EMBL/GenBank/DDBJ databases">
        <title>Pseudoalteromonas amylolytica sp. nov., isolated from the surface seawater.</title>
        <authorList>
            <person name="Wu Y.-H."/>
            <person name="Cheng H."/>
            <person name="Jin X.-B."/>
            <person name="Wang C.-S."/>
            <person name="Xu X.-W."/>
        </authorList>
    </citation>
    <scope>NUCLEOTIDE SEQUENCE [LARGE SCALE GENOMIC DNA]</scope>
    <source>
        <strain evidence="15 16">JW1</strain>
    </source>
</reference>
<dbReference type="InterPro" id="IPR037066">
    <property type="entry name" value="Plug_dom_sf"/>
</dbReference>
<proteinExistence type="inferred from homology"/>
<sequence>MQSFPVASQDDVFASLFDMSLEELLSTPVTTASKQEESLRNSNASISVVSRQQIEQFGGHSLYEILERIVSVNSNYGVLTTITTRGSKPWTGLLQHLGLLNGRPFGNLSGAHNLYTSIPLSSIERIEYIRGPGSVLYGTNAYQGVFNIITRQGKSEGWQANQSIAVGSFDSQIIDASYVYKNNDLSGAINVLYTDIGGWDAQTFDPTKQTTFSKKAFQTDKTLHLDINYKALSLSHFRNLQQKFGNFWDAPEENYIPWSKLHPSTFTNLSHSYQFDNNWKLDSHYTNIKKEMEWSSEGIADDFIRIKSPLNIRLLEFNLSGDLSDNVSLLVGAYHEHRRVYAASTIPDAKERYASLYAQIKYVVTPKLNVELGGQYVTSVELINNIDNQSDFVPRLGLTYHLNDVWTLKLRHAKAFRHPSSGERTIETPGIQKGTPDLRSETINTTEAQLFYQTDEKLFTATLYKNEEHDLILLRPSDDPNFALENKNSGEISSYGIELEYKHQLTAQWYAELSATHQRNEDKHGTENINLAPNNSFKFGLSYDDSRWQLGMYLLSYSKYHDNILFDPNRELVNPPADGYNWLTVKASRKFIVNDDNQLTVSLEIKNLLDESVYQPNDTPVFYPINTLPAREDLGAFLSVNYQF</sequence>
<keyword evidence="9" id="KW-0675">Receptor</keyword>
<keyword evidence="6" id="KW-0732">Signal</keyword>
<feature type="domain" description="TonB-dependent receptor plug" evidence="14">
    <location>
        <begin position="39"/>
        <end position="145"/>
    </location>
</feature>
<evidence type="ECO:0000256" key="6">
    <source>
        <dbReference type="ARBA" id="ARBA00022729"/>
    </source>
</evidence>
<keyword evidence="10 11" id="KW-0998">Cell outer membrane</keyword>
<evidence type="ECO:0000256" key="3">
    <source>
        <dbReference type="ARBA" id="ARBA00022448"/>
    </source>
</evidence>
<dbReference type="SUPFAM" id="SSF56935">
    <property type="entry name" value="Porins"/>
    <property type="match status" value="1"/>
</dbReference>
<dbReference type="GO" id="GO:0009279">
    <property type="term" value="C:cell outer membrane"/>
    <property type="evidence" value="ECO:0007669"/>
    <property type="project" value="UniProtKB-SubCell"/>
</dbReference>
<comment type="subcellular location">
    <subcellularLocation>
        <location evidence="1 11">Cell outer membrane</location>
        <topology evidence="1 11">Multi-pass membrane protein</topology>
    </subcellularLocation>
</comment>
<evidence type="ECO:0000256" key="10">
    <source>
        <dbReference type="ARBA" id="ARBA00023237"/>
    </source>
</evidence>
<dbReference type="GO" id="GO:0015344">
    <property type="term" value="F:siderophore uptake transmembrane transporter activity"/>
    <property type="evidence" value="ECO:0007669"/>
    <property type="project" value="TreeGrafter"/>
</dbReference>
<evidence type="ECO:0000256" key="9">
    <source>
        <dbReference type="ARBA" id="ARBA00023170"/>
    </source>
</evidence>
<feature type="domain" description="TonB-dependent receptor-like beta-barrel" evidence="13">
    <location>
        <begin position="227"/>
        <end position="608"/>
    </location>
</feature>
<evidence type="ECO:0000256" key="12">
    <source>
        <dbReference type="RuleBase" id="RU003357"/>
    </source>
</evidence>
<dbReference type="Pfam" id="PF07715">
    <property type="entry name" value="Plug"/>
    <property type="match status" value="1"/>
</dbReference>
<evidence type="ECO:0000259" key="13">
    <source>
        <dbReference type="Pfam" id="PF00593"/>
    </source>
</evidence>
<dbReference type="InterPro" id="IPR012910">
    <property type="entry name" value="Plug_dom"/>
</dbReference>
<evidence type="ECO:0008006" key="17">
    <source>
        <dbReference type="Google" id="ProtNLM"/>
    </source>
</evidence>
<evidence type="ECO:0000256" key="5">
    <source>
        <dbReference type="ARBA" id="ARBA00022692"/>
    </source>
</evidence>
<dbReference type="PANTHER" id="PTHR30069:SF29">
    <property type="entry name" value="HEMOGLOBIN AND HEMOGLOBIN-HAPTOGLOBIN-BINDING PROTEIN 1-RELATED"/>
    <property type="match status" value="1"/>
</dbReference>
<keyword evidence="7 12" id="KW-0798">TonB box</keyword>
<dbReference type="Gene3D" id="2.170.130.10">
    <property type="entry name" value="TonB-dependent receptor, plug domain"/>
    <property type="match status" value="1"/>
</dbReference>
<dbReference type="STRING" id="1859457.BET10_12995"/>
<evidence type="ECO:0000256" key="11">
    <source>
        <dbReference type="PROSITE-ProRule" id="PRU01360"/>
    </source>
</evidence>
<evidence type="ECO:0000256" key="1">
    <source>
        <dbReference type="ARBA" id="ARBA00004571"/>
    </source>
</evidence>
<keyword evidence="3 11" id="KW-0813">Transport</keyword>
<comment type="similarity">
    <text evidence="2">Belongs to the TonB-dependent receptor family. Hemoglobin/haptoglobin binding protein subfamily.</text>
</comment>
<dbReference type="GO" id="GO:0044718">
    <property type="term" value="P:siderophore transmembrane transport"/>
    <property type="evidence" value="ECO:0007669"/>
    <property type="project" value="TreeGrafter"/>
</dbReference>
<dbReference type="InterPro" id="IPR039426">
    <property type="entry name" value="TonB-dep_rcpt-like"/>
</dbReference>
<dbReference type="Pfam" id="PF00593">
    <property type="entry name" value="TonB_dep_Rec_b-barrel"/>
    <property type="match status" value="1"/>
</dbReference>
<dbReference type="Gene3D" id="2.40.170.20">
    <property type="entry name" value="TonB-dependent receptor, beta-barrel domain"/>
    <property type="match status" value="1"/>
</dbReference>
<evidence type="ECO:0000256" key="7">
    <source>
        <dbReference type="ARBA" id="ARBA00023077"/>
    </source>
</evidence>
<evidence type="ECO:0000256" key="2">
    <source>
        <dbReference type="ARBA" id="ARBA00008143"/>
    </source>
</evidence>
<keyword evidence="8 11" id="KW-0472">Membrane</keyword>
<dbReference type="Proteomes" id="UP000179786">
    <property type="component" value="Unassembled WGS sequence"/>
</dbReference>
<accession>A0A1S1MUE4</accession>
<evidence type="ECO:0000313" key="16">
    <source>
        <dbReference type="Proteomes" id="UP000179786"/>
    </source>
</evidence>
<evidence type="ECO:0000256" key="4">
    <source>
        <dbReference type="ARBA" id="ARBA00022452"/>
    </source>
</evidence>
<keyword evidence="5 11" id="KW-0812">Transmembrane</keyword>
<keyword evidence="16" id="KW-1185">Reference proteome</keyword>